<gene>
    <name evidence="2" type="ORF">I4J89_25410</name>
</gene>
<accession>A0A931FYP1</accession>
<reference evidence="2" key="1">
    <citation type="submission" date="2020-11" db="EMBL/GenBank/DDBJ databases">
        <title>Isolation and identification of active actinomycetes.</title>
        <authorList>
            <person name="Sun X."/>
        </authorList>
    </citation>
    <scope>NUCLEOTIDE SEQUENCE</scope>
    <source>
        <strain evidence="2">NEAU-A11</strain>
    </source>
</reference>
<dbReference type="EMBL" id="JADQTO010000012">
    <property type="protein sequence ID" value="MBG0564793.1"/>
    <property type="molecule type" value="Genomic_DNA"/>
</dbReference>
<name>A0A931FYP1_9ACTN</name>
<keyword evidence="1" id="KW-0732">Signal</keyword>
<dbReference type="SUPFAM" id="SSF50370">
    <property type="entry name" value="Ricin B-like lectins"/>
    <property type="match status" value="1"/>
</dbReference>
<sequence length="167" mass="18578">MRFVPRQSALRHRTRRLAAQIVAMVAASAGVVTAGAAPAHADTWSGWWYLKSGYVGSCMATDYSTNVYVFTGCNGPQRWQFQYLDAYPGYAVIKNEATKYCLMQFDYFRVVSSPACDGANAGFRWRWYNSNNLQSANTGGFLRIVPGSSVVGLNGYPDTRSLWFMHG</sequence>
<dbReference type="Proteomes" id="UP000598146">
    <property type="component" value="Unassembled WGS sequence"/>
</dbReference>
<dbReference type="InterPro" id="IPR035992">
    <property type="entry name" value="Ricin_B-like_lectins"/>
</dbReference>
<feature type="chain" id="PRO_5038875549" evidence="1">
    <location>
        <begin position="35"/>
        <end position="167"/>
    </location>
</feature>
<comment type="caution">
    <text evidence="2">The sequence shown here is derived from an EMBL/GenBank/DDBJ whole genome shotgun (WGS) entry which is preliminary data.</text>
</comment>
<keyword evidence="3" id="KW-1185">Reference proteome</keyword>
<evidence type="ECO:0000256" key="1">
    <source>
        <dbReference type="SAM" id="SignalP"/>
    </source>
</evidence>
<proteinExistence type="predicted"/>
<dbReference type="RefSeq" id="WP_196416568.1">
    <property type="nucleotide sequence ID" value="NZ_JADQTO010000012.1"/>
</dbReference>
<protein>
    <submittedName>
        <fullName evidence="2">Uncharacterized protein</fullName>
    </submittedName>
</protein>
<evidence type="ECO:0000313" key="2">
    <source>
        <dbReference type="EMBL" id="MBG0564793.1"/>
    </source>
</evidence>
<feature type="signal peptide" evidence="1">
    <location>
        <begin position="1"/>
        <end position="34"/>
    </location>
</feature>
<dbReference type="Gene3D" id="2.80.10.50">
    <property type="match status" value="1"/>
</dbReference>
<dbReference type="AlphaFoldDB" id="A0A931FYP1"/>
<organism evidence="2 3">
    <name type="scientific">Actinoplanes aureus</name>
    <dbReference type="NCBI Taxonomy" id="2792083"/>
    <lineage>
        <taxon>Bacteria</taxon>
        <taxon>Bacillati</taxon>
        <taxon>Actinomycetota</taxon>
        <taxon>Actinomycetes</taxon>
        <taxon>Micromonosporales</taxon>
        <taxon>Micromonosporaceae</taxon>
        <taxon>Actinoplanes</taxon>
    </lineage>
</organism>
<evidence type="ECO:0000313" key="3">
    <source>
        <dbReference type="Proteomes" id="UP000598146"/>
    </source>
</evidence>